<name>A0ABY4TSC3_9SPHN</name>
<sequence length="470" mass="50812">MNLPAAITLPAFDEDAIRRVARNCGQLAVDCSDAAGYVAGVSEGIAEQIVALGDLEGVTTALEADQRAVAISTSEARRLSEQARATLDRESAQVAVSVGEFGALTDLITRLGTRMTDFAAAMEQVQRVSQAIDDIARKTNLLALNATIEAQRAGDAGRTFAVVAAEVKKLALETRQATDEITRTMASFSNEAGTLMREIDDGVGRSVSARKGVEQISQSVAEVSGIVARVDAITDDIERSTEVTSASVGRVRDTLTLFGARARDGAANLASAHDRMSRLEHLSSSMLDSLAHSGVRIDDSSMIDTAVAAMIEVRDLIDRALARGEVSEDAVFDTAYVTMPGTDPVQHTTRFNAFADAHVQPILDRLARADTARILGLAITDVNGYLPTHLSWKSLPQRPGDPAWNAENCRNRRNFLDDATRRAIRFDGDFMLVTYRQDLGQGRYRAVKSVFVPLRIAGRRWGNFEVAFVD</sequence>
<proteinExistence type="predicted"/>
<reference evidence="4" key="1">
    <citation type="submission" date="2022-05" db="EMBL/GenBank/DDBJ databases">
        <title>Sphingomonas sp. strain RMG20 Genome sequencing and assembly.</title>
        <authorList>
            <person name="Kim I."/>
        </authorList>
    </citation>
    <scope>NUCLEOTIDE SEQUENCE</scope>
    <source>
        <strain evidence="4">RMG20</strain>
    </source>
</reference>
<accession>A0ABY4TSC3</accession>
<dbReference type="Proteomes" id="UP001055580">
    <property type="component" value="Chromosome"/>
</dbReference>
<keyword evidence="1 2" id="KW-0807">Transducer</keyword>
<gene>
    <name evidence="4" type="ORF">M9980_08980</name>
</gene>
<dbReference type="InterPro" id="IPR004089">
    <property type="entry name" value="MCPsignal_dom"/>
</dbReference>
<dbReference type="Pfam" id="PF00015">
    <property type="entry name" value="MCPsignal"/>
    <property type="match status" value="1"/>
</dbReference>
<keyword evidence="5" id="KW-1185">Reference proteome</keyword>
<evidence type="ECO:0000313" key="4">
    <source>
        <dbReference type="EMBL" id="URW74710.1"/>
    </source>
</evidence>
<dbReference type="SMART" id="SM00283">
    <property type="entry name" value="MA"/>
    <property type="match status" value="1"/>
</dbReference>
<dbReference type="PROSITE" id="PS50111">
    <property type="entry name" value="CHEMOTAXIS_TRANSDUC_2"/>
    <property type="match status" value="1"/>
</dbReference>
<evidence type="ECO:0000259" key="3">
    <source>
        <dbReference type="PROSITE" id="PS50111"/>
    </source>
</evidence>
<dbReference type="RefSeq" id="WP_250749551.1">
    <property type="nucleotide sequence ID" value="NZ_CP098401.1"/>
</dbReference>
<evidence type="ECO:0000256" key="2">
    <source>
        <dbReference type="PROSITE-ProRule" id="PRU00284"/>
    </source>
</evidence>
<dbReference type="PANTHER" id="PTHR32089:SF112">
    <property type="entry name" value="LYSOZYME-LIKE PROTEIN-RELATED"/>
    <property type="match status" value="1"/>
</dbReference>
<dbReference type="SUPFAM" id="SSF58104">
    <property type="entry name" value="Methyl-accepting chemotaxis protein (MCP) signaling domain"/>
    <property type="match status" value="1"/>
</dbReference>
<organism evidence="4 5">
    <name type="scientific">Sphingomonas donggukensis</name>
    <dbReference type="NCBI Taxonomy" id="2949093"/>
    <lineage>
        <taxon>Bacteria</taxon>
        <taxon>Pseudomonadati</taxon>
        <taxon>Pseudomonadota</taxon>
        <taxon>Alphaproteobacteria</taxon>
        <taxon>Sphingomonadales</taxon>
        <taxon>Sphingomonadaceae</taxon>
        <taxon>Sphingomonas</taxon>
    </lineage>
</organism>
<dbReference type="EMBL" id="CP098401">
    <property type="protein sequence ID" value="URW74710.1"/>
    <property type="molecule type" value="Genomic_DNA"/>
</dbReference>
<evidence type="ECO:0000256" key="1">
    <source>
        <dbReference type="ARBA" id="ARBA00023224"/>
    </source>
</evidence>
<feature type="domain" description="Methyl-accepting transducer" evidence="3">
    <location>
        <begin position="23"/>
        <end position="259"/>
    </location>
</feature>
<protein>
    <submittedName>
        <fullName evidence="4">Methyl-accepting chemotaxis protein</fullName>
    </submittedName>
</protein>
<dbReference type="PANTHER" id="PTHR32089">
    <property type="entry name" value="METHYL-ACCEPTING CHEMOTAXIS PROTEIN MCPB"/>
    <property type="match status" value="1"/>
</dbReference>
<dbReference type="Gene3D" id="1.10.287.950">
    <property type="entry name" value="Methyl-accepting chemotaxis protein"/>
    <property type="match status" value="1"/>
</dbReference>
<evidence type="ECO:0000313" key="5">
    <source>
        <dbReference type="Proteomes" id="UP001055580"/>
    </source>
</evidence>